<dbReference type="EC" id="2.6.1.16" evidence="2"/>
<dbReference type="InterPro" id="IPR001347">
    <property type="entry name" value="SIS_dom"/>
</dbReference>
<evidence type="ECO:0000259" key="8">
    <source>
        <dbReference type="PROSITE" id="PS51278"/>
    </source>
</evidence>
<evidence type="ECO:0000256" key="7">
    <source>
        <dbReference type="ARBA" id="ARBA00022962"/>
    </source>
</evidence>
<name>A0A5C0UIE7_9PROT</name>
<keyword evidence="6" id="KW-0677">Repeat</keyword>
<dbReference type="GO" id="GO:0004360">
    <property type="term" value="F:glutamine-fructose-6-phosphate transaminase (isomerizing) activity"/>
    <property type="evidence" value="ECO:0007669"/>
    <property type="project" value="UniProtKB-EC"/>
</dbReference>
<dbReference type="PANTHER" id="PTHR10937:SF0">
    <property type="entry name" value="GLUTAMINE--FRUCTOSE-6-PHOSPHATE TRANSAMINASE (ISOMERIZING)"/>
    <property type="match status" value="1"/>
</dbReference>
<feature type="domain" description="SIS" evidence="9">
    <location>
        <begin position="259"/>
        <end position="403"/>
    </location>
</feature>
<evidence type="ECO:0000313" key="10">
    <source>
        <dbReference type="EMBL" id="QEK39283.1"/>
    </source>
</evidence>
<organism evidence="10 11">
    <name type="scientific">Candidatus Nesciobacter abundans</name>
    <dbReference type="NCBI Taxonomy" id="2601668"/>
    <lineage>
        <taxon>Bacteria</taxon>
        <taxon>Pseudomonadati</taxon>
        <taxon>Pseudomonadota</taxon>
        <taxon>Alphaproteobacteria</taxon>
        <taxon>Holosporales</taxon>
        <taxon>Holosporaceae</taxon>
        <taxon>Candidatus Nesciobacter</taxon>
    </lineage>
</organism>
<evidence type="ECO:0000256" key="1">
    <source>
        <dbReference type="ARBA" id="ARBA00001031"/>
    </source>
</evidence>
<dbReference type="GO" id="GO:0006047">
    <property type="term" value="P:UDP-N-acetylglucosamine metabolic process"/>
    <property type="evidence" value="ECO:0007669"/>
    <property type="project" value="TreeGrafter"/>
</dbReference>
<dbReference type="GO" id="GO:0006002">
    <property type="term" value="P:fructose 6-phosphate metabolic process"/>
    <property type="evidence" value="ECO:0007669"/>
    <property type="project" value="TreeGrafter"/>
</dbReference>
<dbReference type="Gene3D" id="3.60.20.10">
    <property type="entry name" value="Glutamine Phosphoribosylpyrophosphate, subunit 1, domain 1"/>
    <property type="match status" value="1"/>
</dbReference>
<dbReference type="InterPro" id="IPR035466">
    <property type="entry name" value="GlmS/AgaS_SIS"/>
</dbReference>
<dbReference type="OrthoDB" id="9761808at2"/>
<dbReference type="NCBIfam" id="NF001484">
    <property type="entry name" value="PRK00331.1"/>
    <property type="match status" value="1"/>
</dbReference>
<dbReference type="GO" id="GO:0097367">
    <property type="term" value="F:carbohydrate derivative binding"/>
    <property type="evidence" value="ECO:0007669"/>
    <property type="project" value="InterPro"/>
</dbReference>
<evidence type="ECO:0000256" key="3">
    <source>
        <dbReference type="ARBA" id="ARBA00016090"/>
    </source>
</evidence>
<dbReference type="Proteomes" id="UP000324924">
    <property type="component" value="Chromosome"/>
</dbReference>
<dbReference type="NCBIfam" id="TIGR01135">
    <property type="entry name" value="glmS"/>
    <property type="match status" value="1"/>
</dbReference>
<dbReference type="InterPro" id="IPR029055">
    <property type="entry name" value="Ntn_hydrolases_N"/>
</dbReference>
<dbReference type="PANTHER" id="PTHR10937">
    <property type="entry name" value="GLUCOSAMINE--FRUCTOSE-6-PHOSPHATE AMINOTRANSFERASE, ISOMERIZING"/>
    <property type="match status" value="1"/>
</dbReference>
<keyword evidence="11" id="KW-1185">Reference proteome</keyword>
<dbReference type="Pfam" id="PF13522">
    <property type="entry name" value="GATase_6"/>
    <property type="match status" value="1"/>
</dbReference>
<feature type="domain" description="Glutamine amidotransferase type-2" evidence="8">
    <location>
        <begin position="2"/>
        <end position="216"/>
    </location>
</feature>
<feature type="domain" description="SIS" evidence="9">
    <location>
        <begin position="425"/>
        <end position="565"/>
    </location>
</feature>
<accession>A0A5C0UIE7</accession>
<dbReference type="InterPro" id="IPR005855">
    <property type="entry name" value="GFAT"/>
</dbReference>
<keyword evidence="7" id="KW-0315">Glutamine amidotransferase</keyword>
<keyword evidence="4 10" id="KW-0032">Aminotransferase</keyword>
<dbReference type="EMBL" id="CP043314">
    <property type="protein sequence ID" value="QEK39283.1"/>
    <property type="molecule type" value="Genomic_DNA"/>
</dbReference>
<proteinExistence type="predicted"/>
<gene>
    <name evidence="10" type="primary">glmS</name>
    <name evidence="10" type="ORF">FZC36_02525</name>
</gene>
<evidence type="ECO:0000256" key="2">
    <source>
        <dbReference type="ARBA" id="ARBA00012916"/>
    </source>
</evidence>
<dbReference type="SUPFAM" id="SSF53697">
    <property type="entry name" value="SIS domain"/>
    <property type="match status" value="1"/>
</dbReference>
<sequence length="575" mass="64217">MCGLIGIVHKTENVSDSLFQGLKILQYRGYDSCGMCIVDESEFDVYKELGSVSNLEKYLKNMNGKIGIGHTRWATHGSRSIRNSQPFVYMNIALVHNGIIENHLEIKESSTDYEWKTETDTEVLLKMAYDYLQKFNNDWDLVLQKICETLEGSFAVSFLDLNDQNKIYFVRKGLSPISISVGKDYACVSSDCSALSGIADHVFDLEDGQYGYVAPNDIHVLPNFNNKKREIIKIDNNDRSQQTWYMSEFYSQPVVLMNVLKSINNFKWPEMDTPEYIHLLGCGSAYYASCVGKHWIEKIAKIPVNACIASEWVNNINSGLVGLVSQSGETADTIAALRRAKKDKKTIGFINSMGSAIAREVDYLIPTFAGHEISVASTKAMTGQMLSLFIWTSKLAGVDRTTELYDLFKEMNSFLEIIPKLAGPVSAACSNKDNLIILARGNLVPITKEASLKIKELAYIHSEGMSLSELKHGPLALVDSGKILIVMAPSSSPFWTKILSSIEEINTRGGKVVVLTDKPEIFTHLYMTVKMPYVEDDLAPFVYILPFQWLAYDLALSKGVSVDNPRNLAKSVTVE</sequence>
<dbReference type="GO" id="GO:0006487">
    <property type="term" value="P:protein N-linked glycosylation"/>
    <property type="evidence" value="ECO:0007669"/>
    <property type="project" value="TreeGrafter"/>
</dbReference>
<keyword evidence="5 10" id="KW-0808">Transferase</keyword>
<dbReference type="InterPro" id="IPR035490">
    <property type="entry name" value="GlmS/FrlB_SIS"/>
</dbReference>
<evidence type="ECO:0000256" key="5">
    <source>
        <dbReference type="ARBA" id="ARBA00022679"/>
    </source>
</evidence>
<evidence type="ECO:0000256" key="6">
    <source>
        <dbReference type="ARBA" id="ARBA00022737"/>
    </source>
</evidence>
<dbReference type="RefSeq" id="WP_148972406.1">
    <property type="nucleotide sequence ID" value="NZ_CP043314.1"/>
</dbReference>
<dbReference type="CDD" id="cd05009">
    <property type="entry name" value="SIS_GlmS_GlmD_2"/>
    <property type="match status" value="1"/>
</dbReference>
<dbReference type="PROSITE" id="PS51464">
    <property type="entry name" value="SIS"/>
    <property type="match status" value="2"/>
</dbReference>
<dbReference type="CDD" id="cd05008">
    <property type="entry name" value="SIS_GlmS_GlmD_1"/>
    <property type="match status" value="1"/>
</dbReference>
<dbReference type="SUPFAM" id="SSF56235">
    <property type="entry name" value="N-terminal nucleophile aminohydrolases (Ntn hydrolases)"/>
    <property type="match status" value="1"/>
</dbReference>
<dbReference type="KEGG" id="nabu:FZC36_02525"/>
<dbReference type="InterPro" id="IPR017932">
    <property type="entry name" value="GATase_2_dom"/>
</dbReference>
<evidence type="ECO:0000256" key="4">
    <source>
        <dbReference type="ARBA" id="ARBA00022576"/>
    </source>
</evidence>
<evidence type="ECO:0000259" key="9">
    <source>
        <dbReference type="PROSITE" id="PS51464"/>
    </source>
</evidence>
<dbReference type="AlphaFoldDB" id="A0A5C0UIE7"/>
<evidence type="ECO:0000313" key="11">
    <source>
        <dbReference type="Proteomes" id="UP000324924"/>
    </source>
</evidence>
<reference evidence="10 11" key="1">
    <citation type="submission" date="2019-08" db="EMBL/GenBank/DDBJ databases">
        <title>Highly reduced genomes of protist endosymbionts show evolutionary convergence.</title>
        <authorList>
            <person name="George E."/>
            <person name="Husnik F."/>
            <person name="Tashyreva D."/>
            <person name="Prokopchuk G."/>
            <person name="Horak A."/>
            <person name="Kwong W.K."/>
            <person name="Lukes J."/>
            <person name="Keeling P.J."/>
        </authorList>
    </citation>
    <scope>NUCLEOTIDE SEQUENCE [LARGE SCALE GENOMIC DNA]</scope>
    <source>
        <strain evidence="10">1604HC</strain>
    </source>
</reference>
<protein>
    <recommendedName>
        <fullName evidence="3">Glutamine--fructose-6-phosphate aminotransferase [isomerizing]</fullName>
        <ecNumber evidence="2">2.6.1.16</ecNumber>
    </recommendedName>
</protein>
<dbReference type="Pfam" id="PF01380">
    <property type="entry name" value="SIS"/>
    <property type="match status" value="2"/>
</dbReference>
<comment type="catalytic activity">
    <reaction evidence="1">
        <text>D-fructose 6-phosphate + L-glutamine = D-glucosamine 6-phosphate + L-glutamate</text>
        <dbReference type="Rhea" id="RHEA:13237"/>
        <dbReference type="ChEBI" id="CHEBI:29985"/>
        <dbReference type="ChEBI" id="CHEBI:58359"/>
        <dbReference type="ChEBI" id="CHEBI:58725"/>
        <dbReference type="ChEBI" id="CHEBI:61527"/>
        <dbReference type="EC" id="2.6.1.16"/>
    </reaction>
</comment>
<dbReference type="Gene3D" id="3.40.50.10490">
    <property type="entry name" value="Glucose-6-phosphate isomerase like protein, domain 1"/>
    <property type="match status" value="2"/>
</dbReference>
<dbReference type="InterPro" id="IPR046348">
    <property type="entry name" value="SIS_dom_sf"/>
</dbReference>
<dbReference type="PROSITE" id="PS51278">
    <property type="entry name" value="GATASE_TYPE_2"/>
    <property type="match status" value="1"/>
</dbReference>